<dbReference type="SUPFAM" id="SSF51120">
    <property type="entry name" value="beta-Roll"/>
    <property type="match status" value="1"/>
</dbReference>
<evidence type="ECO:0000256" key="3">
    <source>
        <dbReference type="ARBA" id="ARBA00022737"/>
    </source>
</evidence>
<dbReference type="InterPro" id="IPR013858">
    <property type="entry name" value="Peptidase_M10B_C"/>
</dbReference>
<dbReference type="Gene3D" id="2.150.10.10">
    <property type="entry name" value="Serralysin-like metalloprotease, C-terminal"/>
    <property type="match status" value="1"/>
</dbReference>
<feature type="domain" description="Peptidase M10 serralysin C-terminal" evidence="4">
    <location>
        <begin position="362"/>
        <end position="536"/>
    </location>
</feature>
<protein>
    <recommendedName>
        <fullName evidence="4">Peptidase M10 serralysin C-terminal domain-containing protein</fullName>
    </recommendedName>
</protein>
<reference evidence="5" key="1">
    <citation type="submission" date="2021-01" db="EMBL/GenBank/DDBJ databases">
        <title>Rhizobium sp. strain KVB221 16S ribosomal RNA gene Genome sequencing and assembly.</title>
        <authorList>
            <person name="Kang M."/>
        </authorList>
    </citation>
    <scope>NUCLEOTIDE SEQUENCE</scope>
    <source>
        <strain evidence="5">KVB221</strain>
    </source>
</reference>
<sequence>MGNIYTNQNTIITIDDSDKVWKIEENVTVETSALAVDAAGNVTGWSLTIVGTLRSVNGPVAMQLGAVGLADCEAMIRIDKTDNSTGLFESGGKGIVALSGGVTFENMARFETVGTGLEFTGAGNIIRNDDGAAIMTSTAGSVIVTSGIGDNIFNNGTISAYADAIVASGDRVLVENNLELHSTAGAGVVVSGAFAVVHNTGDIESFKDGILSSGRKAAITNTDDIISSGAAGIRTTGNSASIETTGLIQGKTGILSSGDGLSLTNYGTVSAAGTAIHIAGDDAIVTTTSIVKGKTAFLVSGDDALITNSHIMEGLGAKNAAIRITSTGETAFTNTGAVYTQSGLVLQSGNGQEKILNTGSLFGDVKLGGGNDWFSSLKGEVTGTVYGGKGNDIYVVGIPLQIREKAGEGIDTVQSKYTWTLGANIENLQLLGKGNMEASGNALDNVITGNRGNNQLAGGRGADIFVFNNGFGRDIITDFTDGKDRIDFSHLSGVSNYRQLASHIQQSGDDVVISFSGGNRLVIEDMHKSDLSAADFLF</sequence>
<dbReference type="EMBL" id="JAEQNC010000002">
    <property type="protein sequence ID" value="MBL0371010.1"/>
    <property type="molecule type" value="Genomic_DNA"/>
</dbReference>
<evidence type="ECO:0000256" key="2">
    <source>
        <dbReference type="ARBA" id="ARBA00022525"/>
    </source>
</evidence>
<dbReference type="GO" id="GO:0005509">
    <property type="term" value="F:calcium ion binding"/>
    <property type="evidence" value="ECO:0007669"/>
    <property type="project" value="InterPro"/>
</dbReference>
<accession>A0A936YRH8</accession>
<dbReference type="InterPro" id="IPR011049">
    <property type="entry name" value="Serralysin-like_metalloprot_C"/>
</dbReference>
<name>A0A936YRH8_9HYPH</name>
<dbReference type="RefSeq" id="WP_201652974.1">
    <property type="nucleotide sequence ID" value="NZ_JAEQNC010000002.1"/>
</dbReference>
<dbReference type="Proteomes" id="UP000633219">
    <property type="component" value="Unassembled WGS sequence"/>
</dbReference>
<dbReference type="GO" id="GO:0005615">
    <property type="term" value="C:extracellular space"/>
    <property type="evidence" value="ECO:0007669"/>
    <property type="project" value="InterPro"/>
</dbReference>
<gene>
    <name evidence="5" type="ORF">JJB09_03125</name>
</gene>
<keyword evidence="6" id="KW-1185">Reference proteome</keyword>
<evidence type="ECO:0000313" key="6">
    <source>
        <dbReference type="Proteomes" id="UP000633219"/>
    </source>
</evidence>
<evidence type="ECO:0000259" key="4">
    <source>
        <dbReference type="Pfam" id="PF08548"/>
    </source>
</evidence>
<evidence type="ECO:0000313" key="5">
    <source>
        <dbReference type="EMBL" id="MBL0371010.1"/>
    </source>
</evidence>
<dbReference type="AlphaFoldDB" id="A0A936YRH8"/>
<dbReference type="Pfam" id="PF08548">
    <property type="entry name" value="Peptidase_M10_C"/>
    <property type="match status" value="1"/>
</dbReference>
<dbReference type="PRINTS" id="PR00313">
    <property type="entry name" value="CABNDNGRPT"/>
</dbReference>
<keyword evidence="3" id="KW-0677">Repeat</keyword>
<keyword evidence="2" id="KW-0964">Secreted</keyword>
<organism evidence="5 6">
    <name type="scientific">Rhizobium setariae</name>
    <dbReference type="NCBI Taxonomy" id="2801340"/>
    <lineage>
        <taxon>Bacteria</taxon>
        <taxon>Pseudomonadati</taxon>
        <taxon>Pseudomonadota</taxon>
        <taxon>Alphaproteobacteria</taxon>
        <taxon>Hyphomicrobiales</taxon>
        <taxon>Rhizobiaceae</taxon>
        <taxon>Rhizobium/Agrobacterium group</taxon>
        <taxon>Rhizobium</taxon>
    </lineage>
</organism>
<comment type="caution">
    <text evidence="5">The sequence shown here is derived from an EMBL/GenBank/DDBJ whole genome shotgun (WGS) entry which is preliminary data.</text>
</comment>
<comment type="subcellular location">
    <subcellularLocation>
        <location evidence="1">Secreted</location>
    </subcellularLocation>
</comment>
<evidence type="ECO:0000256" key="1">
    <source>
        <dbReference type="ARBA" id="ARBA00004613"/>
    </source>
</evidence>
<proteinExistence type="predicted"/>